<organism evidence="1 2">
    <name type="scientific">Trifolium medium</name>
    <dbReference type="NCBI Taxonomy" id="97028"/>
    <lineage>
        <taxon>Eukaryota</taxon>
        <taxon>Viridiplantae</taxon>
        <taxon>Streptophyta</taxon>
        <taxon>Embryophyta</taxon>
        <taxon>Tracheophyta</taxon>
        <taxon>Spermatophyta</taxon>
        <taxon>Magnoliopsida</taxon>
        <taxon>eudicotyledons</taxon>
        <taxon>Gunneridae</taxon>
        <taxon>Pentapetalae</taxon>
        <taxon>rosids</taxon>
        <taxon>fabids</taxon>
        <taxon>Fabales</taxon>
        <taxon>Fabaceae</taxon>
        <taxon>Papilionoideae</taxon>
        <taxon>50 kb inversion clade</taxon>
        <taxon>NPAAA clade</taxon>
        <taxon>Hologalegina</taxon>
        <taxon>IRL clade</taxon>
        <taxon>Trifolieae</taxon>
        <taxon>Trifolium</taxon>
    </lineage>
</organism>
<evidence type="ECO:0000313" key="2">
    <source>
        <dbReference type="Proteomes" id="UP000265520"/>
    </source>
</evidence>
<feature type="non-terminal residue" evidence="1">
    <location>
        <position position="1"/>
    </location>
</feature>
<name>A0A392VVY7_9FABA</name>
<evidence type="ECO:0000313" key="1">
    <source>
        <dbReference type="EMBL" id="MCI91653.1"/>
    </source>
</evidence>
<comment type="caution">
    <text evidence="1">The sequence shown here is derived from an EMBL/GenBank/DDBJ whole genome shotgun (WGS) entry which is preliminary data.</text>
</comment>
<dbReference type="AlphaFoldDB" id="A0A392VVY7"/>
<keyword evidence="2" id="KW-1185">Reference proteome</keyword>
<proteinExistence type="predicted"/>
<protein>
    <submittedName>
        <fullName evidence="1">Uncharacterized protein</fullName>
    </submittedName>
</protein>
<sequence>LDGINSFLSFVITVMPPFLGTTWTGLTQALSEIG</sequence>
<reference evidence="1 2" key="1">
    <citation type="journal article" date="2018" name="Front. Plant Sci.">
        <title>Red Clover (Trifolium pratense) and Zigzag Clover (T. medium) - A Picture of Genomic Similarities and Differences.</title>
        <authorList>
            <person name="Dluhosova J."/>
            <person name="Istvanek J."/>
            <person name="Nedelnik J."/>
            <person name="Repkova J."/>
        </authorList>
    </citation>
    <scope>NUCLEOTIDE SEQUENCE [LARGE SCALE GENOMIC DNA]</scope>
    <source>
        <strain evidence="2">cv. 10/8</strain>
        <tissue evidence="1">Leaf</tissue>
    </source>
</reference>
<dbReference type="EMBL" id="LXQA011278531">
    <property type="protein sequence ID" value="MCI91653.1"/>
    <property type="molecule type" value="Genomic_DNA"/>
</dbReference>
<dbReference type="Proteomes" id="UP000265520">
    <property type="component" value="Unassembled WGS sequence"/>
</dbReference>
<accession>A0A392VVY7</accession>